<dbReference type="InterPro" id="IPR056884">
    <property type="entry name" value="NPHP3-like_N"/>
</dbReference>
<evidence type="ECO:0000259" key="3">
    <source>
        <dbReference type="Pfam" id="PF24883"/>
    </source>
</evidence>
<organism evidence="4 5">
    <name type="scientific">Marasmius crinis-equi</name>
    <dbReference type="NCBI Taxonomy" id="585013"/>
    <lineage>
        <taxon>Eukaryota</taxon>
        <taxon>Fungi</taxon>
        <taxon>Dikarya</taxon>
        <taxon>Basidiomycota</taxon>
        <taxon>Agaricomycotina</taxon>
        <taxon>Agaricomycetes</taxon>
        <taxon>Agaricomycetidae</taxon>
        <taxon>Agaricales</taxon>
        <taxon>Marasmiineae</taxon>
        <taxon>Marasmiaceae</taxon>
        <taxon>Marasmius</taxon>
    </lineage>
</organism>
<evidence type="ECO:0000256" key="1">
    <source>
        <dbReference type="ARBA" id="ARBA00022737"/>
    </source>
</evidence>
<sequence length="937" mass="107516">MSPSVNNNFGSTQNNNQGGTQYNYNIDRGNVTVNNTSTPESVLEKLTPHIATNALHNAKARANRDACLEGTRGGFIEELGEWVKGHRGNGHVLWVKAGAGVGKTAVAQTLCEKYCRTENSAGLLAAAHFFSRNDTSRNTMNRFIATIAYQLARLHLYLADAIDAAIRSDPGIMGADWEDQFQRLICEPCKQIDPELWKTLPTLVIIDGLDECMDIDEPQTMSQRRNVWKRDGQSRLLSMIRKSLTATPPLPLRFLIFSRPEHTISNLLHTDSFPNLKETDMRELRAEADDDIYLYLCQEFARLVKVRRDAGLDVSWPGEKAIQQLTRMSDGHFIYVVTAVKYVMDEDPSSTPQERLDIILCPKPSKYPDLHPIDTLYHHILQPFVDIREQLLLPLLRLIITPPAEYPLASKYLRNPKGTEYRSRRILAELLSQPNCQHISIILSRLRSVLYIPYNECSEAVSVLHASFSDFLRDQRRSHDFHVELMDNEHYLKKSCQSSLHVLKCIMLRYGNNQEGIGPREPPMIEAWAFSAWDTLVGGIGNYHRTFRFSELGAEFLHAVDEFDVYCYVNALNDRNYMRPLTSIPNGGWNEFIVEEVLSLSQVYAFLTRPDSGGETWYLDNIEYLRLARSKSRHRNQPFFRFFKEDWMAVLPKQDWEVCYLQLKLLIGCLWDPLGSFMNPTSYCGSVLPFHDGDNSGKGNFLKIFPHDIPPSTLAQSMAIEDCQFWRFGVGPWGAFKFRQVMIAPTANGDPGWITVPSASSDLHEWMVNFAREQMKRAMEIRERKWRRAMKKQEAVKQPARQAAVLLRRLLNLDPELEEECQVEVVVGQEEEEDWEEENWEAGEEDWEMEEREWEDFVYERQYQGPQCELEALAQAGSSLWPLQVVCQSVYKILQHEIAVDLAAILLAKEKDHAQATFFEMLLSHTMDAASLDSNDK</sequence>
<gene>
    <name evidence="4" type="ORF">V5O48_010820</name>
</gene>
<proteinExistence type="predicted"/>
<protein>
    <recommendedName>
        <fullName evidence="3">Nephrocystin 3-like N-terminal domain-containing protein</fullName>
    </recommendedName>
</protein>
<dbReference type="SUPFAM" id="SSF52540">
    <property type="entry name" value="P-loop containing nucleoside triphosphate hydrolases"/>
    <property type="match status" value="1"/>
</dbReference>
<feature type="region of interest" description="Disordered" evidence="2">
    <location>
        <begin position="1"/>
        <end position="24"/>
    </location>
</feature>
<dbReference type="Pfam" id="PF24883">
    <property type="entry name" value="NPHP3_N"/>
    <property type="match status" value="1"/>
</dbReference>
<keyword evidence="1" id="KW-0677">Repeat</keyword>
<name>A0ABR3F7L9_9AGAR</name>
<comment type="caution">
    <text evidence="4">The sequence shown here is derived from an EMBL/GenBank/DDBJ whole genome shotgun (WGS) entry which is preliminary data.</text>
</comment>
<reference evidence="4 5" key="1">
    <citation type="submission" date="2024-02" db="EMBL/GenBank/DDBJ databases">
        <title>A draft genome for the cacao thread blight pathogen Marasmius crinis-equi.</title>
        <authorList>
            <person name="Cohen S.P."/>
            <person name="Baruah I.K."/>
            <person name="Amoako-Attah I."/>
            <person name="Bukari Y."/>
            <person name="Meinhardt L.W."/>
            <person name="Bailey B.A."/>
        </authorList>
    </citation>
    <scope>NUCLEOTIDE SEQUENCE [LARGE SCALE GENOMIC DNA]</scope>
    <source>
        <strain evidence="4 5">GH-76</strain>
    </source>
</reference>
<dbReference type="PANTHER" id="PTHR10039">
    <property type="entry name" value="AMELOGENIN"/>
    <property type="match status" value="1"/>
</dbReference>
<dbReference type="Proteomes" id="UP001465976">
    <property type="component" value="Unassembled WGS sequence"/>
</dbReference>
<evidence type="ECO:0000313" key="4">
    <source>
        <dbReference type="EMBL" id="KAL0571140.1"/>
    </source>
</evidence>
<feature type="domain" description="Nephrocystin 3-like N-terminal" evidence="3">
    <location>
        <begin position="79"/>
        <end position="259"/>
    </location>
</feature>
<dbReference type="PANTHER" id="PTHR10039:SF17">
    <property type="entry name" value="FUNGAL STAND N-TERMINAL GOODBYE DOMAIN-CONTAINING PROTEIN-RELATED"/>
    <property type="match status" value="1"/>
</dbReference>
<accession>A0ABR3F7L9</accession>
<evidence type="ECO:0000313" key="5">
    <source>
        <dbReference type="Proteomes" id="UP001465976"/>
    </source>
</evidence>
<keyword evidence="5" id="KW-1185">Reference proteome</keyword>
<evidence type="ECO:0000256" key="2">
    <source>
        <dbReference type="SAM" id="MobiDB-lite"/>
    </source>
</evidence>
<dbReference type="EMBL" id="JBAHYK010000815">
    <property type="protein sequence ID" value="KAL0571140.1"/>
    <property type="molecule type" value="Genomic_DNA"/>
</dbReference>
<dbReference type="InterPro" id="IPR027417">
    <property type="entry name" value="P-loop_NTPase"/>
</dbReference>